<dbReference type="AlphaFoldDB" id="A0AA40CFA3"/>
<evidence type="ECO:0000313" key="1">
    <source>
        <dbReference type="EMBL" id="KAK0635303.1"/>
    </source>
</evidence>
<reference evidence="1" key="1">
    <citation type="submission" date="2023-06" db="EMBL/GenBank/DDBJ databases">
        <title>Genome-scale phylogeny and comparative genomics of the fungal order Sordariales.</title>
        <authorList>
            <consortium name="Lawrence Berkeley National Laboratory"/>
            <person name="Hensen N."/>
            <person name="Bonometti L."/>
            <person name="Westerberg I."/>
            <person name="Brannstrom I.O."/>
            <person name="Guillou S."/>
            <person name="Cros-Aarteil S."/>
            <person name="Calhoun S."/>
            <person name="Haridas S."/>
            <person name="Kuo A."/>
            <person name="Mondo S."/>
            <person name="Pangilinan J."/>
            <person name="Riley R."/>
            <person name="LaButti K."/>
            <person name="Andreopoulos B."/>
            <person name="Lipzen A."/>
            <person name="Chen C."/>
            <person name="Yanf M."/>
            <person name="Daum C."/>
            <person name="Ng V."/>
            <person name="Clum A."/>
            <person name="Steindorff A."/>
            <person name="Ohm R."/>
            <person name="Martin F."/>
            <person name="Silar P."/>
            <person name="Natvig D."/>
            <person name="Lalanne C."/>
            <person name="Gautier V."/>
            <person name="Ament-velasquez S.L."/>
            <person name="Kruys A."/>
            <person name="Hutchinson M.I."/>
            <person name="Powell A.J."/>
            <person name="Barry K."/>
            <person name="Miller A.N."/>
            <person name="Grigoriev I.V."/>
            <person name="Debuchy R."/>
            <person name="Gladieux P."/>
            <person name="Thoren M.H."/>
            <person name="Johannesson H."/>
        </authorList>
    </citation>
    <scope>NUCLEOTIDE SEQUENCE</scope>
    <source>
        <strain evidence="1">SMH3391-2</strain>
    </source>
</reference>
<keyword evidence="2" id="KW-1185">Reference proteome</keyword>
<sequence>MVICSGRVFVCAKQEIKKSTALPPPHHDPVVAPQLLSCLEPGSILSTSQSNSNSRPFLRNTRPLAFSPPPSPVLTSADLHSVIQLLRPRPNQASLRQVVSFLIFAPRPASSSSSMRRRRMLPMGPGHMPQYPKPISHHVTLYGQPFSFSRGQTQFILLPLCNSSSYSAHDFRRTQAFTKPTPAPTHCNYSFATFLAHRADVHQDYSSKFASLNCPRPPLVYTKATCSITASSAVKLVSDQDFSLRKTFHIINSLPPPAEVL</sequence>
<proteinExistence type="predicted"/>
<gene>
    <name evidence="1" type="ORF">B0T17DRAFT_37661</name>
</gene>
<name>A0AA40CFA3_9PEZI</name>
<protein>
    <submittedName>
        <fullName evidence="1">Uncharacterized protein</fullName>
    </submittedName>
</protein>
<evidence type="ECO:0000313" key="2">
    <source>
        <dbReference type="Proteomes" id="UP001174934"/>
    </source>
</evidence>
<dbReference type="Proteomes" id="UP001174934">
    <property type="component" value="Unassembled WGS sequence"/>
</dbReference>
<comment type="caution">
    <text evidence="1">The sequence shown here is derived from an EMBL/GenBank/DDBJ whole genome shotgun (WGS) entry which is preliminary data.</text>
</comment>
<organism evidence="1 2">
    <name type="scientific">Bombardia bombarda</name>
    <dbReference type="NCBI Taxonomy" id="252184"/>
    <lineage>
        <taxon>Eukaryota</taxon>
        <taxon>Fungi</taxon>
        <taxon>Dikarya</taxon>
        <taxon>Ascomycota</taxon>
        <taxon>Pezizomycotina</taxon>
        <taxon>Sordariomycetes</taxon>
        <taxon>Sordariomycetidae</taxon>
        <taxon>Sordariales</taxon>
        <taxon>Lasiosphaeriaceae</taxon>
        <taxon>Bombardia</taxon>
    </lineage>
</organism>
<dbReference type="EMBL" id="JAULSR010000001">
    <property type="protein sequence ID" value="KAK0635303.1"/>
    <property type="molecule type" value="Genomic_DNA"/>
</dbReference>
<accession>A0AA40CFA3</accession>